<keyword evidence="2" id="KW-0472">Membrane</keyword>
<organism evidence="3 4">
    <name type="scientific">Ramazzottius varieornatus</name>
    <name type="common">Water bear</name>
    <name type="synonym">Tardigrade</name>
    <dbReference type="NCBI Taxonomy" id="947166"/>
    <lineage>
        <taxon>Eukaryota</taxon>
        <taxon>Metazoa</taxon>
        <taxon>Ecdysozoa</taxon>
        <taxon>Tardigrada</taxon>
        <taxon>Eutardigrada</taxon>
        <taxon>Parachela</taxon>
        <taxon>Hypsibioidea</taxon>
        <taxon>Ramazzottiidae</taxon>
        <taxon>Ramazzottius</taxon>
    </lineage>
</organism>
<dbReference type="EMBL" id="BDGG01000002">
    <property type="protein sequence ID" value="GAU92922.1"/>
    <property type="molecule type" value="Genomic_DNA"/>
</dbReference>
<protein>
    <submittedName>
        <fullName evidence="3">Uncharacterized protein</fullName>
    </submittedName>
</protein>
<reference evidence="3 4" key="1">
    <citation type="journal article" date="2016" name="Nat. Commun.">
        <title>Extremotolerant tardigrade genome and improved radiotolerance of human cultured cells by tardigrade-unique protein.</title>
        <authorList>
            <person name="Hashimoto T."/>
            <person name="Horikawa D.D."/>
            <person name="Saito Y."/>
            <person name="Kuwahara H."/>
            <person name="Kozuka-Hata H."/>
            <person name="Shin-I T."/>
            <person name="Minakuchi Y."/>
            <person name="Ohishi K."/>
            <person name="Motoyama A."/>
            <person name="Aizu T."/>
            <person name="Enomoto A."/>
            <person name="Kondo K."/>
            <person name="Tanaka S."/>
            <person name="Hara Y."/>
            <person name="Koshikawa S."/>
            <person name="Sagara H."/>
            <person name="Miura T."/>
            <person name="Yokobori S."/>
            <person name="Miyagawa K."/>
            <person name="Suzuki Y."/>
            <person name="Kubo T."/>
            <person name="Oyama M."/>
            <person name="Kohara Y."/>
            <person name="Fujiyama A."/>
            <person name="Arakawa K."/>
            <person name="Katayama T."/>
            <person name="Toyoda A."/>
            <person name="Kunieda T."/>
        </authorList>
    </citation>
    <scope>NUCLEOTIDE SEQUENCE [LARGE SCALE GENOMIC DNA]</scope>
    <source>
        <strain evidence="3 4">YOKOZUNA-1</strain>
    </source>
</reference>
<feature type="region of interest" description="Disordered" evidence="1">
    <location>
        <begin position="475"/>
        <end position="502"/>
    </location>
</feature>
<accession>A0A1D1UZ24</accession>
<dbReference type="AlphaFoldDB" id="A0A1D1UZ24"/>
<evidence type="ECO:0000256" key="1">
    <source>
        <dbReference type="SAM" id="MobiDB-lite"/>
    </source>
</evidence>
<proteinExistence type="predicted"/>
<evidence type="ECO:0000313" key="3">
    <source>
        <dbReference type="EMBL" id="GAU92922.1"/>
    </source>
</evidence>
<keyword evidence="4" id="KW-1185">Reference proteome</keyword>
<keyword evidence="2" id="KW-0812">Transmembrane</keyword>
<evidence type="ECO:0000256" key="2">
    <source>
        <dbReference type="SAM" id="Phobius"/>
    </source>
</evidence>
<feature type="transmembrane region" description="Helical" evidence="2">
    <location>
        <begin position="21"/>
        <end position="41"/>
    </location>
</feature>
<name>A0A1D1UZ24_RAMVA</name>
<comment type="caution">
    <text evidence="3">The sequence shown here is derived from an EMBL/GenBank/DDBJ whole genome shotgun (WGS) entry which is preliminary data.</text>
</comment>
<sequence length="654" mass="70200">MARDTYSSGSAGMSTTTKCQHGLVFSTLALLILIVALVVFLSPITRRSGAYVTPVTRINNVTVTTPYSIDATTVLVVVQDAAIPVDTVVVTNTNADNTGVRTTSTGTTATGSTAVQYVRGSDGVVYAVPTATATAVVDGTSRDNYRGRGKRDADRSRNRDADRMRNRDADRMRNRGSGSIVVTVYPVSAYGSGYMVSGNVSSLVPAETYVLTFHQFGDMSGGCSQLGQGMRLRNIPVGGVNTEATGDNYIRHALVDSNGTIIGVANPNGNTNTGSTSGATAYVIENAVPVAVSNYQADYTNYAPSNYGYGNYGRGGNTAVLQPVSNGSNYVVVNQDGTNQTYYSGARAFGQGYNQNGLPSNVAFFIPGVDYSGNDTSYYRNDPNGVYNKLNPVSVRGTGNNDHVVYQNNTQNDESNVKFLPLQTVVNATTNTNYYNGGYVPVNYVPVSGYPTDNVVVVNPRSNVTTGYTQYLGDNYVPRERDGRRGRNKRQTGPLSAAASRRDARDYNGAVIGTFVTDENGRGNFDFYIPEESACGNPRYLYGRTVAIRPVYGVRRNKRQIVAGQPVDGVYGLDISGSDGSGTTYQTVNNTSTAAVQGVTIIRPDRLMPVDANYAGRMRDEGMRRRFQRMSKRPTMAPGMRMGQPISCGILGRA</sequence>
<feature type="region of interest" description="Disordered" evidence="1">
    <location>
        <begin position="139"/>
        <end position="174"/>
    </location>
</feature>
<gene>
    <name evidence="3" type="primary">RvY_04937-1</name>
    <name evidence="3" type="synonym">RvY_04937.1</name>
    <name evidence="3" type="ORF">RvY_04937</name>
</gene>
<evidence type="ECO:0000313" key="4">
    <source>
        <dbReference type="Proteomes" id="UP000186922"/>
    </source>
</evidence>
<keyword evidence="2" id="KW-1133">Transmembrane helix</keyword>
<dbReference type="Proteomes" id="UP000186922">
    <property type="component" value="Unassembled WGS sequence"/>
</dbReference>
<feature type="compositionally biased region" description="Basic and acidic residues" evidence="1">
    <location>
        <begin position="140"/>
        <end position="173"/>
    </location>
</feature>